<evidence type="ECO:0000313" key="1">
    <source>
        <dbReference type="EMBL" id="KAJ2896438.1"/>
    </source>
</evidence>
<name>A0AAD5WP83_9PEZI</name>
<dbReference type="Proteomes" id="UP001201980">
    <property type="component" value="Unassembled WGS sequence"/>
</dbReference>
<reference evidence="1" key="1">
    <citation type="submission" date="2022-07" db="EMBL/GenBank/DDBJ databases">
        <title>Draft genome sequence of Zalerion maritima ATCC 34329, a (micro)plastics degrading marine fungus.</title>
        <authorList>
            <person name="Paco A."/>
            <person name="Goncalves M.F.M."/>
            <person name="Rocha-Santos T.A.P."/>
            <person name="Alves A."/>
        </authorList>
    </citation>
    <scope>NUCLEOTIDE SEQUENCE</scope>
    <source>
        <strain evidence="1">ATCC 34329</strain>
    </source>
</reference>
<proteinExistence type="predicted"/>
<comment type="caution">
    <text evidence="1">The sequence shown here is derived from an EMBL/GenBank/DDBJ whole genome shotgun (WGS) entry which is preliminary data.</text>
</comment>
<accession>A0AAD5WP83</accession>
<evidence type="ECO:0000313" key="2">
    <source>
        <dbReference type="Proteomes" id="UP001201980"/>
    </source>
</evidence>
<protein>
    <submittedName>
        <fullName evidence="1">Sterigmatocystin biosynthesis polyketide synthase</fullName>
    </submittedName>
</protein>
<dbReference type="AlphaFoldDB" id="A0AAD5WP83"/>
<keyword evidence="2" id="KW-1185">Reference proteome</keyword>
<dbReference type="EMBL" id="JAKWBI020000332">
    <property type="protein sequence ID" value="KAJ2896438.1"/>
    <property type="molecule type" value="Genomic_DNA"/>
</dbReference>
<sequence length="185" mass="20041">MVIKVVDHGYSSRNCGVNLAAPQSVASQVHGCQTGRTGNVDAVAWPTELEAEVNTTRDECDAGTNDEVSVNIYGVLVSTKSLLVTPWYTPMRSDLVEGVVPGTIPAFFMASWVVIKASLWVWSTWRHHGGCDWYGVHGFSAVRYKIGATSSVLRKCPACWVYPLCQFGGQKPKTKGDVDGVDCNG</sequence>
<gene>
    <name evidence="1" type="ORF">MKZ38_005565</name>
</gene>
<organism evidence="1 2">
    <name type="scientific">Zalerion maritima</name>
    <dbReference type="NCBI Taxonomy" id="339359"/>
    <lineage>
        <taxon>Eukaryota</taxon>
        <taxon>Fungi</taxon>
        <taxon>Dikarya</taxon>
        <taxon>Ascomycota</taxon>
        <taxon>Pezizomycotina</taxon>
        <taxon>Sordariomycetes</taxon>
        <taxon>Lulworthiomycetidae</taxon>
        <taxon>Lulworthiales</taxon>
        <taxon>Lulworthiaceae</taxon>
        <taxon>Zalerion</taxon>
    </lineage>
</organism>